<dbReference type="Gene3D" id="3.30.70.3040">
    <property type="match status" value="1"/>
</dbReference>
<evidence type="ECO:0000256" key="5">
    <source>
        <dbReference type="ARBA" id="ARBA00022618"/>
    </source>
</evidence>
<evidence type="ECO:0000256" key="8">
    <source>
        <dbReference type="ARBA" id="ARBA00023136"/>
    </source>
</evidence>
<dbReference type="Pfam" id="PF18075">
    <property type="entry name" value="FtsX_ECD"/>
    <property type="match status" value="1"/>
</dbReference>
<keyword evidence="5 10" id="KW-0132">Cell division</keyword>
<feature type="domain" description="FtsX extracellular" evidence="13">
    <location>
        <begin position="60"/>
        <end position="145"/>
    </location>
</feature>
<evidence type="ECO:0000313" key="15">
    <source>
        <dbReference type="Proteomes" id="UP000234857"/>
    </source>
</evidence>
<keyword evidence="8 10" id="KW-0472">Membrane</keyword>
<protein>
    <recommendedName>
        <fullName evidence="3 10">Cell division protein FtsX</fullName>
    </recommendedName>
</protein>
<feature type="transmembrane region" description="Helical" evidence="11">
    <location>
        <begin position="226"/>
        <end position="247"/>
    </location>
</feature>
<comment type="similarity">
    <text evidence="2 10">Belongs to the ABC-4 integral membrane protein family. FtsX subfamily.</text>
</comment>
<sequence>MKLMNDLNYYIKEAFVSFFRGGLMSFTSITTITISLAIFGMILIFSMNLKEFAGILESQVDVTIYLVEDYSEDKLQELKDFIIDIPEIQSSVFVSKAEALEKLRKELNEEDFLLNALETNPLPDSIELKIKSSLSVHDIIKKLRSKFLIIDDIFYGQEIVEKVNRFTQVLRIMGTILVVLLGLASMFIVSNTIKLTVYARREEIEIMKLVGATNSFIRWPFIFEGILQGAFGGVMAIIIIMITYPQIIDNLKSMLPFMPFVSRKADLFLLYGKLLFSGVFLGVIGSLISVRKFLDV</sequence>
<accession>A0A2N5ZEN2</accession>
<evidence type="ECO:0000256" key="9">
    <source>
        <dbReference type="ARBA" id="ARBA00023306"/>
    </source>
</evidence>
<evidence type="ECO:0000256" key="7">
    <source>
        <dbReference type="ARBA" id="ARBA00022989"/>
    </source>
</evidence>
<feature type="transmembrane region" description="Helical" evidence="11">
    <location>
        <begin position="169"/>
        <end position="189"/>
    </location>
</feature>
<keyword evidence="6 11" id="KW-0812">Transmembrane</keyword>
<dbReference type="GO" id="GO:0051301">
    <property type="term" value="P:cell division"/>
    <property type="evidence" value="ECO:0007669"/>
    <property type="project" value="UniProtKB-KW"/>
</dbReference>
<dbReference type="GO" id="GO:0005886">
    <property type="term" value="C:plasma membrane"/>
    <property type="evidence" value="ECO:0007669"/>
    <property type="project" value="UniProtKB-SubCell"/>
</dbReference>
<comment type="caution">
    <text evidence="14">The sequence shown here is derived from an EMBL/GenBank/DDBJ whole genome shotgun (WGS) entry which is preliminary data.</text>
</comment>
<gene>
    <name evidence="14" type="ORF">C0601_08365</name>
</gene>
<feature type="domain" description="ABC3 transporter permease C-terminal" evidence="12">
    <location>
        <begin position="176"/>
        <end position="293"/>
    </location>
</feature>
<evidence type="ECO:0000256" key="1">
    <source>
        <dbReference type="ARBA" id="ARBA00004651"/>
    </source>
</evidence>
<evidence type="ECO:0000256" key="10">
    <source>
        <dbReference type="PIRNR" id="PIRNR003097"/>
    </source>
</evidence>
<evidence type="ECO:0000256" key="6">
    <source>
        <dbReference type="ARBA" id="ARBA00022692"/>
    </source>
</evidence>
<dbReference type="AlphaFoldDB" id="A0A2N5ZEN2"/>
<feature type="transmembrane region" description="Helical" evidence="11">
    <location>
        <begin position="23"/>
        <end position="45"/>
    </location>
</feature>
<evidence type="ECO:0000256" key="2">
    <source>
        <dbReference type="ARBA" id="ARBA00007379"/>
    </source>
</evidence>
<keyword evidence="4 10" id="KW-1003">Cell membrane</keyword>
<dbReference type="NCBIfam" id="NF038347">
    <property type="entry name" value="FtsX_Gpos"/>
    <property type="match status" value="1"/>
</dbReference>
<name>A0A2N5ZEN2_MUIH1</name>
<keyword evidence="9 10" id="KW-0131">Cell cycle</keyword>
<evidence type="ECO:0000256" key="11">
    <source>
        <dbReference type="SAM" id="Phobius"/>
    </source>
</evidence>
<dbReference type="PIRSF" id="PIRSF003097">
    <property type="entry name" value="FtsX"/>
    <property type="match status" value="1"/>
</dbReference>
<evidence type="ECO:0000256" key="4">
    <source>
        <dbReference type="ARBA" id="ARBA00022475"/>
    </source>
</evidence>
<dbReference type="EMBL" id="PKTG01000095">
    <property type="protein sequence ID" value="PLX17128.1"/>
    <property type="molecule type" value="Genomic_DNA"/>
</dbReference>
<dbReference type="PANTHER" id="PTHR47755:SF1">
    <property type="entry name" value="CELL DIVISION PROTEIN FTSX"/>
    <property type="match status" value="1"/>
</dbReference>
<feature type="transmembrane region" description="Helical" evidence="11">
    <location>
        <begin position="268"/>
        <end position="290"/>
    </location>
</feature>
<keyword evidence="7 11" id="KW-1133">Transmembrane helix</keyword>
<evidence type="ECO:0000256" key="3">
    <source>
        <dbReference type="ARBA" id="ARBA00021907"/>
    </source>
</evidence>
<dbReference type="InterPro" id="IPR040690">
    <property type="entry name" value="FtsX_ECD"/>
</dbReference>
<dbReference type="Pfam" id="PF02687">
    <property type="entry name" value="FtsX"/>
    <property type="match status" value="1"/>
</dbReference>
<dbReference type="Proteomes" id="UP000234857">
    <property type="component" value="Unassembled WGS sequence"/>
</dbReference>
<dbReference type="InterPro" id="IPR004513">
    <property type="entry name" value="FtsX"/>
</dbReference>
<dbReference type="InterPro" id="IPR058204">
    <property type="entry name" value="FtsX_firmicutes-type"/>
</dbReference>
<evidence type="ECO:0000313" key="14">
    <source>
        <dbReference type="EMBL" id="PLX17128.1"/>
    </source>
</evidence>
<dbReference type="InterPro" id="IPR003838">
    <property type="entry name" value="ABC3_permease_C"/>
</dbReference>
<reference evidence="14 15" key="1">
    <citation type="submission" date="2017-11" db="EMBL/GenBank/DDBJ databases">
        <title>Genome-resolved metagenomics identifies genetic mobility, metabolic interactions, and unexpected diversity in perchlorate-reducing communities.</title>
        <authorList>
            <person name="Barnum T.P."/>
            <person name="Figueroa I.A."/>
            <person name="Carlstrom C.I."/>
            <person name="Lucas L.N."/>
            <person name="Engelbrektson A.L."/>
            <person name="Coates J.D."/>
        </authorList>
    </citation>
    <scope>NUCLEOTIDE SEQUENCE [LARGE SCALE GENOMIC DNA]</scope>
    <source>
        <strain evidence="14">BM706</strain>
    </source>
</reference>
<evidence type="ECO:0000259" key="13">
    <source>
        <dbReference type="Pfam" id="PF18075"/>
    </source>
</evidence>
<proteinExistence type="inferred from homology"/>
<comment type="subcellular location">
    <subcellularLocation>
        <location evidence="1">Cell membrane</location>
        <topology evidence="1">Multi-pass membrane protein</topology>
    </subcellularLocation>
</comment>
<evidence type="ECO:0000259" key="12">
    <source>
        <dbReference type="Pfam" id="PF02687"/>
    </source>
</evidence>
<dbReference type="PANTHER" id="PTHR47755">
    <property type="entry name" value="CELL DIVISION PROTEIN FTSX"/>
    <property type="match status" value="1"/>
</dbReference>
<organism evidence="14 15">
    <name type="scientific">Muiribacterium halophilum</name>
    <dbReference type="NCBI Taxonomy" id="2053465"/>
    <lineage>
        <taxon>Bacteria</taxon>
        <taxon>Candidatus Muiribacteriota</taxon>
        <taxon>Candidatus Muiribacteriia</taxon>
        <taxon>Candidatus Muiribacteriales</taxon>
        <taxon>Candidatus Muiribacteriaceae</taxon>
        <taxon>Candidatus Muiribacterium</taxon>
    </lineage>
</organism>